<gene>
    <name evidence="1" type="ORF">E2C06_21405</name>
</gene>
<dbReference type="RefSeq" id="WP_133290649.1">
    <property type="nucleotide sequence ID" value="NZ_SMSJ01000035.1"/>
</dbReference>
<dbReference type="Proteomes" id="UP000295096">
    <property type="component" value="Unassembled WGS sequence"/>
</dbReference>
<reference evidence="1 2" key="1">
    <citation type="journal article" date="2016" name="J. Microbiol.">
        <title>Dankookia rubra gen. nov., sp. nov., an alphaproteobacterium isolated from sediment of a shallow stream.</title>
        <authorList>
            <person name="Kim W.H."/>
            <person name="Kim D.H."/>
            <person name="Kang K."/>
            <person name="Ahn T.Y."/>
        </authorList>
    </citation>
    <scope>NUCLEOTIDE SEQUENCE [LARGE SCALE GENOMIC DNA]</scope>
    <source>
        <strain evidence="1 2">JCM30602</strain>
    </source>
</reference>
<organism evidence="1 2">
    <name type="scientific">Dankookia rubra</name>
    <dbReference type="NCBI Taxonomy" id="1442381"/>
    <lineage>
        <taxon>Bacteria</taxon>
        <taxon>Pseudomonadati</taxon>
        <taxon>Pseudomonadota</taxon>
        <taxon>Alphaproteobacteria</taxon>
        <taxon>Acetobacterales</taxon>
        <taxon>Roseomonadaceae</taxon>
        <taxon>Dankookia</taxon>
    </lineage>
</organism>
<sequence length="96" mass="10023">MAEHGFGPDGGGGALGRHSRVERGARTVIFQNDMMTTDNVFSAGTRAGLARVVWPSSEAAHGLPFTHTPPRAAPVPESGYALAKILCGCMAEEMSP</sequence>
<dbReference type="OrthoDB" id="9771073at2"/>
<comment type="caution">
    <text evidence="1">The sequence shown here is derived from an EMBL/GenBank/DDBJ whole genome shotgun (WGS) entry which is preliminary data.</text>
</comment>
<protein>
    <submittedName>
        <fullName evidence="1">Uncharacterized protein</fullName>
    </submittedName>
</protein>
<accession>A0A4R5QDB3</accession>
<dbReference type="Gene3D" id="3.40.50.720">
    <property type="entry name" value="NAD(P)-binding Rossmann-like Domain"/>
    <property type="match status" value="1"/>
</dbReference>
<evidence type="ECO:0000313" key="2">
    <source>
        <dbReference type="Proteomes" id="UP000295096"/>
    </source>
</evidence>
<keyword evidence="2" id="KW-1185">Reference proteome</keyword>
<proteinExistence type="predicted"/>
<dbReference type="EMBL" id="SMSJ01000035">
    <property type="protein sequence ID" value="TDH60599.1"/>
    <property type="molecule type" value="Genomic_DNA"/>
</dbReference>
<name>A0A4R5QDB3_9PROT</name>
<evidence type="ECO:0000313" key="1">
    <source>
        <dbReference type="EMBL" id="TDH60599.1"/>
    </source>
</evidence>
<dbReference type="AlphaFoldDB" id="A0A4R5QDB3"/>